<sequence>MVLLVDKTEVVIIVPLVCESVVVVVTCSLVRLIEELSDGVDGLDIMKVGFF</sequence>
<keyword evidence="2" id="KW-1185">Reference proteome</keyword>
<dbReference type="EMBL" id="CAJVPW010016133">
    <property type="protein sequence ID" value="CAG8667586.1"/>
    <property type="molecule type" value="Genomic_DNA"/>
</dbReference>
<accession>A0ACA9NTY1</accession>
<protein>
    <submittedName>
        <fullName evidence="1">340_t:CDS:1</fullName>
    </submittedName>
</protein>
<feature type="non-terminal residue" evidence="1">
    <location>
        <position position="1"/>
    </location>
</feature>
<comment type="caution">
    <text evidence="1">The sequence shown here is derived from an EMBL/GenBank/DDBJ whole genome shotgun (WGS) entry which is preliminary data.</text>
</comment>
<evidence type="ECO:0000313" key="1">
    <source>
        <dbReference type="EMBL" id="CAG8667586.1"/>
    </source>
</evidence>
<dbReference type="Proteomes" id="UP000789366">
    <property type="component" value="Unassembled WGS sequence"/>
</dbReference>
<name>A0ACA9NTY1_9GLOM</name>
<reference evidence="1" key="1">
    <citation type="submission" date="2021-06" db="EMBL/GenBank/DDBJ databases">
        <authorList>
            <person name="Kallberg Y."/>
            <person name="Tangrot J."/>
            <person name="Rosling A."/>
        </authorList>
    </citation>
    <scope>NUCLEOTIDE SEQUENCE</scope>
    <source>
        <strain evidence="1">28 12/20/2015</strain>
    </source>
</reference>
<organism evidence="1 2">
    <name type="scientific">Cetraspora pellucida</name>
    <dbReference type="NCBI Taxonomy" id="1433469"/>
    <lineage>
        <taxon>Eukaryota</taxon>
        <taxon>Fungi</taxon>
        <taxon>Fungi incertae sedis</taxon>
        <taxon>Mucoromycota</taxon>
        <taxon>Glomeromycotina</taxon>
        <taxon>Glomeromycetes</taxon>
        <taxon>Diversisporales</taxon>
        <taxon>Gigasporaceae</taxon>
        <taxon>Cetraspora</taxon>
    </lineage>
</organism>
<gene>
    <name evidence="1" type="ORF">SPELUC_LOCUS9518</name>
</gene>
<evidence type="ECO:0000313" key="2">
    <source>
        <dbReference type="Proteomes" id="UP000789366"/>
    </source>
</evidence>
<proteinExistence type="predicted"/>